<evidence type="ECO:0000259" key="1">
    <source>
        <dbReference type="Pfam" id="PF00350"/>
    </source>
</evidence>
<dbReference type="InterPro" id="IPR027417">
    <property type="entry name" value="P-loop_NTPase"/>
</dbReference>
<dbReference type="AlphaFoldDB" id="A0A7C4LPX3"/>
<dbReference type="InterPro" id="IPR045063">
    <property type="entry name" value="Dynamin_N"/>
</dbReference>
<sequence length="356" mass="40744">MAEQVVQQTARIVDELLILFHESMRYQADEKVRAALSDACARVRRIRRRIGLLTDRYIVAVVGLTNVGKSTLLNALLGAELTPRRNRPCTAVPIEFGFGPQWLVTAHYRRRVHRDRWPCESSDAVRRCLENLADDEAEPSRREISRLVVNAPIDLLENGLVIADTPGFGAAQADEQPETHDEVLTDYLKNNTAQVFWVVLADQGIGKREKAFYDRFLADVCDDIVVTGCEDWEPDERQRFRRRFAPLFTSPQFHFVSGLQGLRGRQEMDPQRFEAAGIPLLEQRIRELSSSPGRLAAVESALCNLATDVRDWLEEFRDARGFKLARWWRPDSWSRWIALLPENQLKNDLSPILKAP</sequence>
<dbReference type="SUPFAM" id="SSF52540">
    <property type="entry name" value="P-loop containing nucleoside triphosphate hydrolases"/>
    <property type="match status" value="1"/>
</dbReference>
<dbReference type="Pfam" id="PF00350">
    <property type="entry name" value="Dynamin_N"/>
    <property type="match status" value="1"/>
</dbReference>
<dbReference type="PANTHER" id="PTHR26392">
    <property type="entry name" value="MITOGEN-ACTIVATED PROTEIN KINASE KINASE KINASE 7-RELATED"/>
    <property type="match status" value="1"/>
</dbReference>
<dbReference type="Gene3D" id="3.40.50.300">
    <property type="entry name" value="P-loop containing nucleotide triphosphate hydrolases"/>
    <property type="match status" value="1"/>
</dbReference>
<accession>A0A7C4LPX3</accession>
<feature type="domain" description="Dynamin N-terminal" evidence="1">
    <location>
        <begin position="59"/>
        <end position="213"/>
    </location>
</feature>
<proteinExistence type="predicted"/>
<comment type="caution">
    <text evidence="2">The sequence shown here is derived from an EMBL/GenBank/DDBJ whole genome shotgun (WGS) entry which is preliminary data.</text>
</comment>
<reference evidence="2" key="1">
    <citation type="journal article" date="2020" name="mSystems">
        <title>Genome- and Community-Level Interaction Insights into Carbon Utilization and Element Cycling Functions of Hydrothermarchaeota in Hydrothermal Sediment.</title>
        <authorList>
            <person name="Zhou Z."/>
            <person name="Liu Y."/>
            <person name="Xu W."/>
            <person name="Pan J."/>
            <person name="Luo Z.H."/>
            <person name="Li M."/>
        </authorList>
    </citation>
    <scope>NUCLEOTIDE SEQUENCE [LARGE SCALE GENOMIC DNA]</scope>
    <source>
        <strain evidence="2">SpSt-508</strain>
    </source>
</reference>
<evidence type="ECO:0000313" key="2">
    <source>
        <dbReference type="EMBL" id="HGT39031.1"/>
    </source>
</evidence>
<organism evidence="2">
    <name type="scientific">Schlesneria paludicola</name>
    <dbReference type="NCBI Taxonomy" id="360056"/>
    <lineage>
        <taxon>Bacteria</taxon>
        <taxon>Pseudomonadati</taxon>
        <taxon>Planctomycetota</taxon>
        <taxon>Planctomycetia</taxon>
        <taxon>Planctomycetales</taxon>
        <taxon>Planctomycetaceae</taxon>
        <taxon>Schlesneria</taxon>
    </lineage>
</organism>
<name>A0A7C4LPX3_9PLAN</name>
<protein>
    <recommendedName>
        <fullName evidence="1">Dynamin N-terminal domain-containing protein</fullName>
    </recommendedName>
</protein>
<dbReference type="PANTHER" id="PTHR26392:SF92">
    <property type="entry name" value="PROTEIN KINASE DOMAIN-CONTAINING PROTEIN"/>
    <property type="match status" value="1"/>
</dbReference>
<dbReference type="EMBL" id="DSVQ01000012">
    <property type="protein sequence ID" value="HGT39031.1"/>
    <property type="molecule type" value="Genomic_DNA"/>
</dbReference>
<gene>
    <name evidence="2" type="ORF">ENS64_07180</name>
</gene>